<accession>A0A5C5ZT81</accession>
<dbReference type="Gene3D" id="1.10.1330.10">
    <property type="entry name" value="Dockerin domain"/>
    <property type="match status" value="1"/>
</dbReference>
<evidence type="ECO:0000313" key="2">
    <source>
        <dbReference type="EMBL" id="TWT90265.1"/>
    </source>
</evidence>
<dbReference type="PROSITE" id="PS00018">
    <property type="entry name" value="EF_HAND_1"/>
    <property type="match status" value="1"/>
</dbReference>
<comment type="caution">
    <text evidence="2">The sequence shown here is derived from an EMBL/GenBank/DDBJ whole genome shotgun (WGS) entry which is preliminary data.</text>
</comment>
<dbReference type="InterPro" id="IPR018247">
    <property type="entry name" value="EF_Hand_1_Ca_BS"/>
</dbReference>
<proteinExistence type="predicted"/>
<dbReference type="AlphaFoldDB" id="A0A5C5ZT81"/>
<name>A0A5C5ZT81_9BACT</name>
<sequence length="313" mass="32501" precursor="true">MLKAFSSVGSLGVALIGALLAASASAGPVGVIDEFDDANLTEYTLTKILDQGTTSNIAFSSPSGMLEVASTGADGAEQVLFLRNDGFGLAEGEELRVDIDLTIAGAVNDLGIAVGATPTAGVREDYLFVSMRSATQVNSRGFIGVSEIGQIQNFGVDVEQLFISRPAASTFELGYYAGGARTVMRSEDVGANISIGDNVGFYADLREDGATIAGLDNLRIVVQLPGDVNDDGSIDLIDFGIIRDNLFDEVVGRALGDLTGDGLVDFVDYREWKDNAGELASQVSLFGGSVPEPLSFALAAIAGAAVVGASRRR</sequence>
<evidence type="ECO:0000256" key="1">
    <source>
        <dbReference type="SAM" id="SignalP"/>
    </source>
</evidence>
<evidence type="ECO:0000313" key="3">
    <source>
        <dbReference type="Proteomes" id="UP000315440"/>
    </source>
</evidence>
<dbReference type="GO" id="GO:0000272">
    <property type="term" value="P:polysaccharide catabolic process"/>
    <property type="evidence" value="ECO:0007669"/>
    <property type="project" value="InterPro"/>
</dbReference>
<feature type="chain" id="PRO_5023064816" description="Dockerin domain-containing protein" evidence="1">
    <location>
        <begin position="27"/>
        <end position="313"/>
    </location>
</feature>
<dbReference type="Proteomes" id="UP000315440">
    <property type="component" value="Unassembled WGS sequence"/>
</dbReference>
<gene>
    <name evidence="2" type="ORF">Mal64_06500</name>
</gene>
<feature type="signal peptide" evidence="1">
    <location>
        <begin position="1"/>
        <end position="26"/>
    </location>
</feature>
<keyword evidence="3" id="KW-1185">Reference proteome</keyword>
<dbReference type="RefSeq" id="WP_197525396.1">
    <property type="nucleotide sequence ID" value="NZ_SJPQ01000001.1"/>
</dbReference>
<reference evidence="2 3" key="1">
    <citation type="submission" date="2019-02" db="EMBL/GenBank/DDBJ databases">
        <title>Deep-cultivation of Planctomycetes and their phenomic and genomic characterization uncovers novel biology.</title>
        <authorList>
            <person name="Wiegand S."/>
            <person name="Jogler M."/>
            <person name="Boedeker C."/>
            <person name="Pinto D."/>
            <person name="Vollmers J."/>
            <person name="Rivas-Marin E."/>
            <person name="Kohn T."/>
            <person name="Peeters S.H."/>
            <person name="Heuer A."/>
            <person name="Rast P."/>
            <person name="Oberbeckmann S."/>
            <person name="Bunk B."/>
            <person name="Jeske O."/>
            <person name="Meyerdierks A."/>
            <person name="Storesund J.E."/>
            <person name="Kallscheuer N."/>
            <person name="Luecker S."/>
            <person name="Lage O.M."/>
            <person name="Pohl T."/>
            <person name="Merkel B.J."/>
            <person name="Hornburger P."/>
            <person name="Mueller R.-W."/>
            <person name="Bruemmer F."/>
            <person name="Labrenz M."/>
            <person name="Spormann A.M."/>
            <person name="Op Den Camp H."/>
            <person name="Overmann J."/>
            <person name="Amann R."/>
            <person name="Jetten M.S.M."/>
            <person name="Mascher T."/>
            <person name="Medema M.H."/>
            <person name="Devos D.P."/>
            <person name="Kaster A.-K."/>
            <person name="Ovreas L."/>
            <person name="Rohde M."/>
            <person name="Galperin M.Y."/>
            <person name="Jogler C."/>
        </authorList>
    </citation>
    <scope>NUCLEOTIDE SEQUENCE [LARGE SCALE GENOMIC DNA]</scope>
    <source>
        <strain evidence="2 3">Mal64</strain>
    </source>
</reference>
<keyword evidence="1" id="KW-0732">Signal</keyword>
<organism evidence="2 3">
    <name type="scientific">Pseudobythopirellula maris</name>
    <dbReference type="NCBI Taxonomy" id="2527991"/>
    <lineage>
        <taxon>Bacteria</taxon>
        <taxon>Pseudomonadati</taxon>
        <taxon>Planctomycetota</taxon>
        <taxon>Planctomycetia</taxon>
        <taxon>Pirellulales</taxon>
        <taxon>Lacipirellulaceae</taxon>
        <taxon>Pseudobythopirellula</taxon>
    </lineage>
</organism>
<evidence type="ECO:0008006" key="4">
    <source>
        <dbReference type="Google" id="ProtNLM"/>
    </source>
</evidence>
<protein>
    <recommendedName>
        <fullName evidence="4">Dockerin domain-containing protein</fullName>
    </recommendedName>
</protein>
<dbReference type="SUPFAM" id="SSF63446">
    <property type="entry name" value="Type I dockerin domain"/>
    <property type="match status" value="1"/>
</dbReference>
<dbReference type="EMBL" id="SJPQ01000001">
    <property type="protein sequence ID" value="TWT90265.1"/>
    <property type="molecule type" value="Genomic_DNA"/>
</dbReference>
<dbReference type="InterPro" id="IPR036439">
    <property type="entry name" value="Dockerin_dom_sf"/>
</dbReference>